<name>A0A0B9G6J8_9GAMM</name>
<keyword evidence="1" id="KW-0732">Signal</keyword>
<dbReference type="EMBL" id="JWLZ01000101">
    <property type="protein sequence ID" value="KHT64338.1"/>
    <property type="molecule type" value="Genomic_DNA"/>
</dbReference>
<dbReference type="Pfam" id="PF07027">
    <property type="entry name" value="DUF1318"/>
    <property type="match status" value="1"/>
</dbReference>
<organism evidence="2 3">
    <name type="scientific">Photobacterium gaetbulicola</name>
    <dbReference type="NCBI Taxonomy" id="1295392"/>
    <lineage>
        <taxon>Bacteria</taxon>
        <taxon>Pseudomonadati</taxon>
        <taxon>Pseudomonadota</taxon>
        <taxon>Gammaproteobacteria</taxon>
        <taxon>Vibrionales</taxon>
        <taxon>Vibrionaceae</taxon>
        <taxon>Photobacterium</taxon>
    </lineage>
</organism>
<dbReference type="AlphaFoldDB" id="A0A0B9G6J8"/>
<dbReference type="PIRSF" id="PIRSF025560">
    <property type="entry name" value="UCP025560"/>
    <property type="match status" value="1"/>
</dbReference>
<feature type="chain" id="PRO_5002128116" description="DUF1318 domain-containing protein" evidence="1">
    <location>
        <begin position="20"/>
        <end position="107"/>
    </location>
</feature>
<accession>A0A0B9G6J8</accession>
<comment type="caution">
    <text evidence="2">The sequence shown here is derived from an EMBL/GenBank/DDBJ whole genome shotgun (WGS) entry which is preliminary data.</text>
</comment>
<evidence type="ECO:0000313" key="2">
    <source>
        <dbReference type="EMBL" id="KHT64338.1"/>
    </source>
</evidence>
<dbReference type="RefSeq" id="WP_039460207.1">
    <property type="nucleotide sequence ID" value="NZ_JWLZ01000101.1"/>
</dbReference>
<evidence type="ECO:0000256" key="1">
    <source>
        <dbReference type="SAM" id="SignalP"/>
    </source>
</evidence>
<evidence type="ECO:0008006" key="4">
    <source>
        <dbReference type="Google" id="ProtNLM"/>
    </source>
</evidence>
<protein>
    <recommendedName>
        <fullName evidence="4">DUF1318 domain-containing protein</fullName>
    </recommendedName>
</protein>
<evidence type="ECO:0000313" key="3">
    <source>
        <dbReference type="Proteomes" id="UP000031278"/>
    </source>
</evidence>
<sequence length="107" mass="11837">MTRKLLFFLSVFLTFSVFALDLQQAKDQGLVGEANTGLIAPITARPSPQVKSLVSEVNTLRTNTFKRIAVSHGLTVKEVGHIAHKKAIDKTAPGHYYQDSSGRWIKK</sequence>
<proteinExistence type="predicted"/>
<feature type="signal peptide" evidence="1">
    <location>
        <begin position="1"/>
        <end position="19"/>
    </location>
</feature>
<dbReference type="Proteomes" id="UP000031278">
    <property type="component" value="Unassembled WGS sequence"/>
</dbReference>
<reference evidence="2 3" key="1">
    <citation type="submission" date="2014-12" db="EMBL/GenBank/DDBJ databases">
        <title>Genome sequencing of Photobacterium gaetbulicola AD005a.</title>
        <authorList>
            <person name="Adrian T.G.S."/>
            <person name="Chan K.G."/>
        </authorList>
    </citation>
    <scope>NUCLEOTIDE SEQUENCE [LARGE SCALE GENOMIC DNA]</scope>
    <source>
        <strain evidence="2 3">AD005a</strain>
    </source>
</reference>
<gene>
    <name evidence="2" type="ORF">RJ45_07360</name>
</gene>
<dbReference type="InterPro" id="IPR008309">
    <property type="entry name" value="YdbL"/>
</dbReference>